<sequence length="114" mass="12702">MENCLFCKIASGEIQSKKAYESKNILAFHDITPQAPFHVLIIPKTHISSMNQIGDLDPEILKEILQSIPKIADENGIAEKGYRVVNNCGNFGGQTVNHIHFHLLGGRHMKWPPG</sequence>
<dbReference type="CDD" id="cd01276">
    <property type="entry name" value="PKCI_related"/>
    <property type="match status" value="1"/>
</dbReference>
<evidence type="ECO:0000256" key="2">
    <source>
        <dbReference type="PIRSR" id="PIRSR601310-3"/>
    </source>
</evidence>
<feature type="active site" description="Tele-AMP-histidine intermediate" evidence="1">
    <location>
        <position position="100"/>
    </location>
</feature>
<dbReference type="RefSeq" id="WP_135580512.1">
    <property type="nucleotide sequence ID" value="NZ_RQGA01000014.1"/>
</dbReference>
<dbReference type="Pfam" id="PF01230">
    <property type="entry name" value="HIT"/>
    <property type="match status" value="1"/>
</dbReference>
<name>A0A4V3JP17_9LEPT</name>
<proteinExistence type="predicted"/>
<keyword evidence="6" id="KW-1185">Reference proteome</keyword>
<evidence type="ECO:0000313" key="6">
    <source>
        <dbReference type="Proteomes" id="UP000298125"/>
    </source>
</evidence>
<dbReference type="PROSITE" id="PS51084">
    <property type="entry name" value="HIT_2"/>
    <property type="match status" value="1"/>
</dbReference>
<dbReference type="PANTHER" id="PTHR23089">
    <property type="entry name" value="HISTIDINE TRIAD HIT PROTEIN"/>
    <property type="match status" value="1"/>
</dbReference>
<feature type="short sequence motif" description="Histidine triad motif" evidence="2 3">
    <location>
        <begin position="98"/>
        <end position="102"/>
    </location>
</feature>
<dbReference type="EMBL" id="RQGA01000014">
    <property type="protein sequence ID" value="TGL37595.1"/>
    <property type="molecule type" value="Genomic_DNA"/>
</dbReference>
<feature type="domain" description="HIT" evidence="4">
    <location>
        <begin position="5"/>
        <end position="114"/>
    </location>
</feature>
<dbReference type="InterPro" id="IPR011146">
    <property type="entry name" value="HIT-like"/>
</dbReference>
<dbReference type="Gene3D" id="3.30.428.10">
    <property type="entry name" value="HIT-like"/>
    <property type="match status" value="1"/>
</dbReference>
<evidence type="ECO:0000256" key="3">
    <source>
        <dbReference type="PROSITE-ProRule" id="PRU00464"/>
    </source>
</evidence>
<accession>A0A4V3JP17</accession>
<dbReference type="Proteomes" id="UP000298125">
    <property type="component" value="Unassembled WGS sequence"/>
</dbReference>
<organism evidence="5 6">
    <name type="scientific">Leptospira perdikensis</name>
    <dbReference type="NCBI Taxonomy" id="2484948"/>
    <lineage>
        <taxon>Bacteria</taxon>
        <taxon>Pseudomonadati</taxon>
        <taxon>Spirochaetota</taxon>
        <taxon>Spirochaetia</taxon>
        <taxon>Leptospirales</taxon>
        <taxon>Leptospiraceae</taxon>
        <taxon>Leptospira</taxon>
    </lineage>
</organism>
<dbReference type="PROSITE" id="PS00892">
    <property type="entry name" value="HIT_1"/>
    <property type="match status" value="1"/>
</dbReference>
<dbReference type="InterPro" id="IPR036265">
    <property type="entry name" value="HIT-like_sf"/>
</dbReference>
<evidence type="ECO:0000313" key="5">
    <source>
        <dbReference type="EMBL" id="TGL37595.1"/>
    </source>
</evidence>
<dbReference type="OrthoDB" id="9784774at2"/>
<dbReference type="SUPFAM" id="SSF54197">
    <property type="entry name" value="HIT-like"/>
    <property type="match status" value="1"/>
</dbReference>
<dbReference type="InterPro" id="IPR001310">
    <property type="entry name" value="Histidine_triad_HIT"/>
</dbReference>
<dbReference type="AlphaFoldDB" id="A0A4V3JP17"/>
<comment type="caution">
    <text evidence="5">The sequence shown here is derived from an EMBL/GenBank/DDBJ whole genome shotgun (WGS) entry which is preliminary data.</text>
</comment>
<dbReference type="PRINTS" id="PR00332">
    <property type="entry name" value="HISTRIAD"/>
</dbReference>
<dbReference type="InterPro" id="IPR019808">
    <property type="entry name" value="Histidine_triad_CS"/>
</dbReference>
<gene>
    <name evidence="5" type="ORF">EHQ49_15355</name>
</gene>
<evidence type="ECO:0000256" key="1">
    <source>
        <dbReference type="PIRSR" id="PIRSR601310-1"/>
    </source>
</evidence>
<evidence type="ECO:0000259" key="4">
    <source>
        <dbReference type="PROSITE" id="PS51084"/>
    </source>
</evidence>
<protein>
    <submittedName>
        <fullName evidence="5">Histidine triad nucleotide-binding protein</fullName>
    </submittedName>
</protein>
<reference evidence="5" key="1">
    <citation type="journal article" date="2019" name="PLoS Negl. Trop. Dis.">
        <title>Revisiting the worldwide diversity of Leptospira species in the environment.</title>
        <authorList>
            <person name="Vincent A.T."/>
            <person name="Schiettekatte O."/>
            <person name="Bourhy P."/>
            <person name="Veyrier F.J."/>
            <person name="Picardeau M."/>
        </authorList>
    </citation>
    <scope>NUCLEOTIDE SEQUENCE [LARGE SCALE GENOMIC DNA]</scope>
    <source>
        <strain evidence="5">201702692</strain>
    </source>
</reference>
<dbReference type="GO" id="GO:0003824">
    <property type="term" value="F:catalytic activity"/>
    <property type="evidence" value="ECO:0007669"/>
    <property type="project" value="InterPro"/>
</dbReference>